<keyword evidence="2" id="KW-1185">Reference proteome</keyword>
<dbReference type="AlphaFoldDB" id="A0AA86T938"/>
<dbReference type="EMBL" id="OY731402">
    <property type="protein sequence ID" value="CAJ1956494.1"/>
    <property type="molecule type" value="Genomic_DNA"/>
</dbReference>
<dbReference type="Gramene" id="rna-AYBTSS11_LOCUS16688">
    <property type="protein sequence ID" value="CAJ1956494.1"/>
    <property type="gene ID" value="gene-AYBTSS11_LOCUS16688"/>
</dbReference>
<protein>
    <submittedName>
        <fullName evidence="1">Uncharacterized protein</fullName>
    </submittedName>
</protein>
<evidence type="ECO:0000313" key="2">
    <source>
        <dbReference type="Proteomes" id="UP001189624"/>
    </source>
</evidence>
<reference evidence="1" key="1">
    <citation type="submission" date="2023-10" db="EMBL/GenBank/DDBJ databases">
        <authorList>
            <person name="Domelevo Entfellner J.-B."/>
        </authorList>
    </citation>
    <scope>NUCLEOTIDE SEQUENCE</scope>
</reference>
<sequence length="94" mass="10507">MSAKFQAFGSVSEGHEVRFGSSGRNTTTCDYRVLVKVPLRARQSGNRDGGMNFTVMEWNDQLGFGLNLANFEHLICVFEVRFADAMDSRALQLV</sequence>
<evidence type="ECO:0000313" key="1">
    <source>
        <dbReference type="EMBL" id="CAJ1956494.1"/>
    </source>
</evidence>
<accession>A0AA86T938</accession>
<organism evidence="1 2">
    <name type="scientific">Sphenostylis stenocarpa</name>
    <dbReference type="NCBI Taxonomy" id="92480"/>
    <lineage>
        <taxon>Eukaryota</taxon>
        <taxon>Viridiplantae</taxon>
        <taxon>Streptophyta</taxon>
        <taxon>Embryophyta</taxon>
        <taxon>Tracheophyta</taxon>
        <taxon>Spermatophyta</taxon>
        <taxon>Magnoliopsida</taxon>
        <taxon>eudicotyledons</taxon>
        <taxon>Gunneridae</taxon>
        <taxon>Pentapetalae</taxon>
        <taxon>rosids</taxon>
        <taxon>fabids</taxon>
        <taxon>Fabales</taxon>
        <taxon>Fabaceae</taxon>
        <taxon>Papilionoideae</taxon>
        <taxon>50 kb inversion clade</taxon>
        <taxon>NPAAA clade</taxon>
        <taxon>indigoferoid/millettioid clade</taxon>
        <taxon>Phaseoleae</taxon>
        <taxon>Sphenostylis</taxon>
    </lineage>
</organism>
<name>A0AA86T938_9FABA</name>
<proteinExistence type="predicted"/>
<dbReference type="Proteomes" id="UP001189624">
    <property type="component" value="Chromosome 5"/>
</dbReference>
<gene>
    <name evidence="1" type="ORF">AYBTSS11_LOCUS16688</name>
</gene>